<dbReference type="PROSITE" id="PS51257">
    <property type="entry name" value="PROKAR_LIPOPROTEIN"/>
    <property type="match status" value="1"/>
</dbReference>
<dbReference type="Pfam" id="PF13646">
    <property type="entry name" value="HEAT_2"/>
    <property type="match status" value="2"/>
</dbReference>
<dbReference type="RefSeq" id="WP_313833031.1">
    <property type="nucleotide sequence ID" value="NZ_JAQOUE010000001.1"/>
</dbReference>
<dbReference type="PANTHER" id="PTHR12697">
    <property type="entry name" value="PBS LYASE HEAT-LIKE PROTEIN"/>
    <property type="match status" value="1"/>
</dbReference>
<dbReference type="InterPro" id="IPR016024">
    <property type="entry name" value="ARM-type_fold"/>
</dbReference>
<dbReference type="InterPro" id="IPR011989">
    <property type="entry name" value="ARM-like"/>
</dbReference>
<dbReference type="InterPro" id="IPR021133">
    <property type="entry name" value="HEAT_type_2"/>
</dbReference>
<dbReference type="PANTHER" id="PTHR12697:SF5">
    <property type="entry name" value="DEOXYHYPUSINE HYDROXYLASE"/>
    <property type="match status" value="1"/>
</dbReference>
<dbReference type="SMART" id="SM00567">
    <property type="entry name" value="EZ_HEAT"/>
    <property type="match status" value="6"/>
</dbReference>
<evidence type="ECO:0000256" key="2">
    <source>
        <dbReference type="SAM" id="SignalP"/>
    </source>
</evidence>
<reference evidence="3 4" key="1">
    <citation type="journal article" date="2023" name="ISME J.">
        <title>Cultivation and genomic characterization of novel and ubiquitous marine nitrite-oxidizing bacteria from the Nitrospirales.</title>
        <authorList>
            <person name="Mueller A.J."/>
            <person name="Daebeler A."/>
            <person name="Herbold C.W."/>
            <person name="Kirkegaard R.H."/>
            <person name="Daims H."/>
        </authorList>
    </citation>
    <scope>NUCLEOTIDE SEQUENCE [LARGE SCALE GENOMIC DNA]</scope>
    <source>
        <strain evidence="3 4">EB</strain>
    </source>
</reference>
<evidence type="ECO:0000256" key="1">
    <source>
        <dbReference type="ARBA" id="ARBA00045876"/>
    </source>
</evidence>
<dbReference type="Pfam" id="PF03130">
    <property type="entry name" value="HEAT_PBS"/>
    <property type="match status" value="1"/>
</dbReference>
<comment type="function">
    <text evidence="1">Catalyzes the hydroxylation of the N(6)-(4-aminobutyl)-L-lysine intermediate produced by deoxyhypusine synthase/DHPS on a critical lysine of the eukaryotic translation initiation factor 5A/eIF-5A. This is the second step of the post-translational modification of that lysine into an unusual amino acid residue named hypusine. Hypusination is unique to mature eIF-5A factor and is essential for its function.</text>
</comment>
<dbReference type="SUPFAM" id="SSF48371">
    <property type="entry name" value="ARM repeat"/>
    <property type="match status" value="1"/>
</dbReference>
<comment type="caution">
    <text evidence="3">The sequence shown here is derived from an EMBL/GenBank/DDBJ whole genome shotgun (WGS) entry which is preliminary data.</text>
</comment>
<protein>
    <submittedName>
        <fullName evidence="3">HEAT repeat domain-containing protein</fullName>
    </submittedName>
</protein>
<dbReference type="Proteomes" id="UP001250932">
    <property type="component" value="Unassembled WGS sequence"/>
</dbReference>
<sequence>MTRPVQTFSPSFVLSLLLLVGSVGCQGESTHHDPLTLTATLLELLKDPSPDVRRTAALSLGKIGHSAGTEGLVQALSDSDPLVREYSAWSLGQIGENVNTDAAFALVSALGDPNTAVKHRAAKALGNIGPREPTIPLLLEGLAVGAIESRRAVVDAFMNLEEKSAYSALLSSLTDPDPKVRQGTIAALGEMGDRRALPTFEKILLRDDNVGVRTEAAYRLGKLGSQENIPSLEKAAKQDTTPIVHLWTSWAINNITPPPQAPASPTTPES</sequence>
<evidence type="ECO:0000313" key="4">
    <source>
        <dbReference type="Proteomes" id="UP001250932"/>
    </source>
</evidence>
<dbReference type="PROSITE" id="PS50077">
    <property type="entry name" value="HEAT_REPEAT"/>
    <property type="match status" value="1"/>
</dbReference>
<organism evidence="3 4">
    <name type="scientific">Candidatus Nitronereus thalassa</name>
    <dbReference type="NCBI Taxonomy" id="3020898"/>
    <lineage>
        <taxon>Bacteria</taxon>
        <taxon>Pseudomonadati</taxon>
        <taxon>Nitrospirota</taxon>
        <taxon>Nitrospiria</taxon>
        <taxon>Nitrospirales</taxon>
        <taxon>Nitrospiraceae</taxon>
        <taxon>Candidatus Nitronereus</taxon>
    </lineage>
</organism>
<dbReference type="EMBL" id="JAQOUE010000001">
    <property type="protein sequence ID" value="MDT7042599.1"/>
    <property type="molecule type" value="Genomic_DNA"/>
</dbReference>
<gene>
    <name evidence="3" type="ORF">PPG34_09560</name>
</gene>
<feature type="signal peptide" evidence="2">
    <location>
        <begin position="1"/>
        <end position="25"/>
    </location>
</feature>
<name>A0ABU3K829_9BACT</name>
<proteinExistence type="predicted"/>
<keyword evidence="2" id="KW-0732">Signal</keyword>
<keyword evidence="4" id="KW-1185">Reference proteome</keyword>
<dbReference type="Gene3D" id="1.25.10.10">
    <property type="entry name" value="Leucine-rich Repeat Variant"/>
    <property type="match status" value="2"/>
</dbReference>
<feature type="chain" id="PRO_5047022677" evidence="2">
    <location>
        <begin position="26"/>
        <end position="270"/>
    </location>
</feature>
<evidence type="ECO:0000313" key="3">
    <source>
        <dbReference type="EMBL" id="MDT7042599.1"/>
    </source>
</evidence>
<dbReference type="InterPro" id="IPR004155">
    <property type="entry name" value="PBS_lyase_HEAT"/>
</dbReference>
<accession>A0ABU3K829</accession>